<reference evidence="1 2" key="1">
    <citation type="submission" date="2016-10" db="EMBL/GenBank/DDBJ databases">
        <authorList>
            <person name="de Groot N.N."/>
        </authorList>
    </citation>
    <scope>NUCLEOTIDE SEQUENCE [LARGE SCALE GENOMIC DNA]</scope>
    <source>
        <strain evidence="1 2">DSM 23399</strain>
    </source>
</reference>
<dbReference type="EMBL" id="FOKK01000016">
    <property type="protein sequence ID" value="SFB52281.1"/>
    <property type="molecule type" value="Genomic_DNA"/>
</dbReference>
<name>A0A1I1BPS3_9BACT</name>
<dbReference type="RefSeq" id="WP_245786906.1">
    <property type="nucleotide sequence ID" value="NZ_FOKK01000016.1"/>
</dbReference>
<gene>
    <name evidence="1" type="ORF">SAMN04489723_11622</name>
</gene>
<protein>
    <submittedName>
        <fullName evidence="1">Uncharacterized protein</fullName>
    </submittedName>
</protein>
<evidence type="ECO:0000313" key="1">
    <source>
        <dbReference type="EMBL" id="SFB52281.1"/>
    </source>
</evidence>
<organism evidence="1 2">
    <name type="scientific">Algoriphagus aquimarinus</name>
    <dbReference type="NCBI Taxonomy" id="237018"/>
    <lineage>
        <taxon>Bacteria</taxon>
        <taxon>Pseudomonadati</taxon>
        <taxon>Bacteroidota</taxon>
        <taxon>Cytophagia</taxon>
        <taxon>Cytophagales</taxon>
        <taxon>Cyclobacteriaceae</taxon>
        <taxon>Algoriphagus</taxon>
    </lineage>
</organism>
<keyword evidence="2" id="KW-1185">Reference proteome</keyword>
<evidence type="ECO:0000313" key="2">
    <source>
        <dbReference type="Proteomes" id="UP000198790"/>
    </source>
</evidence>
<accession>A0A1I1BPS3</accession>
<dbReference type="Proteomes" id="UP000198790">
    <property type="component" value="Unassembled WGS sequence"/>
</dbReference>
<proteinExistence type="predicted"/>
<dbReference type="AlphaFoldDB" id="A0A1I1BPS3"/>
<dbReference type="STRING" id="237018.SAMN04489723_11622"/>
<sequence length="65" mass="7346">MKINTRLLFTILIAILASINLEVFAQEIATLPLYHKENISSSQDWLLGNIHEKSDLYKTSEGSLV</sequence>